<proteinExistence type="predicted"/>
<keyword evidence="4" id="KW-1185">Reference proteome</keyword>
<dbReference type="EMBL" id="WBKB01000001">
    <property type="protein sequence ID" value="KAB1644994.1"/>
    <property type="molecule type" value="Genomic_DNA"/>
</dbReference>
<name>A0A7J5BFI8_9MICO</name>
<feature type="transmembrane region" description="Helical" evidence="2">
    <location>
        <begin position="119"/>
        <end position="137"/>
    </location>
</feature>
<feature type="transmembrane region" description="Helical" evidence="2">
    <location>
        <begin position="212"/>
        <end position="234"/>
    </location>
</feature>
<dbReference type="Pfam" id="PF03390">
    <property type="entry name" value="2HCT"/>
    <property type="match status" value="1"/>
</dbReference>
<evidence type="ECO:0000256" key="2">
    <source>
        <dbReference type="SAM" id="Phobius"/>
    </source>
</evidence>
<organism evidence="3 4">
    <name type="scientific">Gulosibacter chungangensis</name>
    <dbReference type="NCBI Taxonomy" id="979746"/>
    <lineage>
        <taxon>Bacteria</taxon>
        <taxon>Bacillati</taxon>
        <taxon>Actinomycetota</taxon>
        <taxon>Actinomycetes</taxon>
        <taxon>Micrococcales</taxon>
        <taxon>Microbacteriaceae</taxon>
        <taxon>Gulosibacter</taxon>
    </lineage>
</organism>
<sequence length="518" mass="54685">MASGRYRLPAPPAANTTGCQHQTVLTPQFPQWCGLSSRTMMSTNNTTPSGVRQDEAMHEQDEVAKDPSRTELIAVRDPALATQKKRYTWTRINDMPIWWFLAVLATLAVAVYTGNLPGALLGGFAVTLTLGGLLTWIGTMIPVLRDYGLATLLCTFIPSTIIFLGVMPENVIETVTGFMNDVGFLDFIVAAIITGAVLGMPRKLLIKAGPRFLIPLAGCITLTFVIIGGIGALFGGGFVESMLLIAAPAMAGGIGVGAIPMSEMYAAETGNDVGGYFAQLVAVTALANGVCILFAGVFKGIGSRKPNLFAGFYGSGQLMRIEDKNGDLTMPKKKGSANFLSLGKGLLITAVLFSLATVVNAYLPMLHTFAWLIIAAAILKVFNLFPSEFEEAATEWGDLMTSYFVPALLVGVSIAYINLEEVLVAVTDPIFLLLVVLCVLVSGLVAGVLGYLLKFYFLEAAVIPGLVMADSGGSGDVAVLSAANLMHLMPFAALATRIGGALTLFITALLVPLLSVVA</sequence>
<feature type="transmembrane region" description="Helical" evidence="2">
    <location>
        <begin position="494"/>
        <end position="517"/>
    </location>
</feature>
<dbReference type="AlphaFoldDB" id="A0A7J5BFI8"/>
<dbReference type="PANTHER" id="PTHR40033">
    <property type="entry name" value="NA(+)-MALATE SYMPORTER"/>
    <property type="match status" value="1"/>
</dbReference>
<feature type="transmembrane region" description="Helical" evidence="2">
    <location>
        <begin position="399"/>
        <end position="418"/>
    </location>
</feature>
<protein>
    <submittedName>
        <fullName evidence="3">2-hydroxycarboxylate transporter family protein</fullName>
    </submittedName>
</protein>
<feature type="transmembrane region" description="Helical" evidence="2">
    <location>
        <begin position="430"/>
        <end position="453"/>
    </location>
</feature>
<feature type="transmembrane region" description="Helical" evidence="2">
    <location>
        <begin position="182"/>
        <end position="200"/>
    </location>
</feature>
<feature type="region of interest" description="Disordered" evidence="1">
    <location>
        <begin position="43"/>
        <end position="67"/>
    </location>
</feature>
<accession>A0A7J5BFI8</accession>
<dbReference type="GO" id="GO:0016020">
    <property type="term" value="C:membrane"/>
    <property type="evidence" value="ECO:0007669"/>
    <property type="project" value="InterPro"/>
</dbReference>
<dbReference type="GO" id="GO:0008514">
    <property type="term" value="F:organic anion transmembrane transporter activity"/>
    <property type="evidence" value="ECO:0007669"/>
    <property type="project" value="InterPro"/>
</dbReference>
<keyword evidence="2" id="KW-0472">Membrane</keyword>
<feature type="transmembrane region" description="Helical" evidence="2">
    <location>
        <begin position="369"/>
        <end position="387"/>
    </location>
</feature>
<feature type="transmembrane region" description="Helical" evidence="2">
    <location>
        <begin position="149"/>
        <end position="167"/>
    </location>
</feature>
<evidence type="ECO:0000256" key="1">
    <source>
        <dbReference type="SAM" id="MobiDB-lite"/>
    </source>
</evidence>
<feature type="compositionally biased region" description="Basic and acidic residues" evidence="1">
    <location>
        <begin position="52"/>
        <end position="67"/>
    </location>
</feature>
<comment type="caution">
    <text evidence="3">The sequence shown here is derived from an EMBL/GenBank/DDBJ whole genome shotgun (WGS) entry which is preliminary data.</text>
</comment>
<dbReference type="InterPro" id="IPR004679">
    <property type="entry name" value="2-OHcarboxylate_transport"/>
</dbReference>
<gene>
    <name evidence="3" type="ORF">F8O05_01680</name>
</gene>
<dbReference type="PANTHER" id="PTHR40033:SF1">
    <property type="entry name" value="CITRATE-SODIUM SYMPORTER"/>
    <property type="match status" value="1"/>
</dbReference>
<feature type="transmembrane region" description="Helical" evidence="2">
    <location>
        <begin position="276"/>
        <end position="298"/>
    </location>
</feature>
<dbReference type="OrthoDB" id="8584824at2"/>
<reference evidence="3 4" key="1">
    <citation type="submission" date="2019-09" db="EMBL/GenBank/DDBJ databases">
        <title>Phylogeny of genus Pseudoclavibacter and closely related genus.</title>
        <authorList>
            <person name="Li Y."/>
        </authorList>
    </citation>
    <scope>NUCLEOTIDE SEQUENCE [LARGE SCALE GENOMIC DNA]</scope>
    <source>
        <strain evidence="3 4">KCTC 13959</strain>
    </source>
</reference>
<feature type="transmembrane region" description="Helical" evidence="2">
    <location>
        <begin position="339"/>
        <end position="363"/>
    </location>
</feature>
<evidence type="ECO:0000313" key="4">
    <source>
        <dbReference type="Proteomes" id="UP000433493"/>
    </source>
</evidence>
<dbReference type="Proteomes" id="UP000433493">
    <property type="component" value="Unassembled WGS sequence"/>
</dbReference>
<keyword evidence="2" id="KW-0812">Transmembrane</keyword>
<feature type="transmembrane region" description="Helical" evidence="2">
    <location>
        <begin position="95"/>
        <end position="113"/>
    </location>
</feature>
<keyword evidence="2" id="KW-1133">Transmembrane helix</keyword>
<evidence type="ECO:0000313" key="3">
    <source>
        <dbReference type="EMBL" id="KAB1644994.1"/>
    </source>
</evidence>